<evidence type="ECO:0000313" key="6">
    <source>
        <dbReference type="EMBL" id="RCS28853.1"/>
    </source>
</evidence>
<feature type="domain" description="Teneurin-like YD-shell" evidence="5">
    <location>
        <begin position="331"/>
        <end position="414"/>
    </location>
</feature>
<keyword evidence="3" id="KW-1133">Transmembrane helix</keyword>
<evidence type="ECO:0000256" key="3">
    <source>
        <dbReference type="SAM" id="Phobius"/>
    </source>
</evidence>
<keyword evidence="1" id="KW-0677">Repeat</keyword>
<dbReference type="InterPro" id="IPR050708">
    <property type="entry name" value="T6SS_VgrG/RHS"/>
</dbReference>
<feature type="transmembrane region" description="Helical" evidence="3">
    <location>
        <begin position="76"/>
        <end position="98"/>
    </location>
</feature>
<proteinExistence type="predicted"/>
<dbReference type="Proteomes" id="UP000252387">
    <property type="component" value="Unassembled WGS sequence"/>
</dbReference>
<dbReference type="PANTHER" id="PTHR32305:SF15">
    <property type="entry name" value="PROTEIN RHSA-RELATED"/>
    <property type="match status" value="1"/>
</dbReference>
<dbReference type="PANTHER" id="PTHR32305">
    <property type="match status" value="1"/>
</dbReference>
<dbReference type="EMBL" id="QFWQ01000009">
    <property type="protein sequence ID" value="RCS28853.1"/>
    <property type="molecule type" value="Genomic_DNA"/>
</dbReference>
<dbReference type="Pfam" id="PF25023">
    <property type="entry name" value="TEN_YD-shell"/>
    <property type="match status" value="1"/>
</dbReference>
<protein>
    <submittedName>
        <fullName evidence="6">RHS repeat protein</fullName>
    </submittedName>
</protein>
<evidence type="ECO:0000259" key="4">
    <source>
        <dbReference type="Pfam" id="PF20148"/>
    </source>
</evidence>
<keyword evidence="3" id="KW-0472">Membrane</keyword>
<evidence type="ECO:0000256" key="1">
    <source>
        <dbReference type="ARBA" id="ARBA00022737"/>
    </source>
</evidence>
<evidence type="ECO:0000259" key="5">
    <source>
        <dbReference type="Pfam" id="PF25023"/>
    </source>
</evidence>
<comment type="caution">
    <text evidence="6">The sequence shown here is derived from an EMBL/GenBank/DDBJ whole genome shotgun (WGS) entry which is preliminary data.</text>
</comment>
<dbReference type="Pfam" id="PF20148">
    <property type="entry name" value="DUF6531"/>
    <property type="match status" value="1"/>
</dbReference>
<dbReference type="Pfam" id="PF05593">
    <property type="entry name" value="RHS_repeat"/>
    <property type="match status" value="3"/>
</dbReference>
<gene>
    <name evidence="6" type="ORF">DEO45_14220</name>
</gene>
<dbReference type="OrthoDB" id="9816400at2"/>
<dbReference type="NCBIfam" id="TIGR01643">
    <property type="entry name" value="YD_repeat_2x"/>
    <property type="match status" value="5"/>
</dbReference>
<dbReference type="NCBIfam" id="TIGR03696">
    <property type="entry name" value="Rhs_assc_core"/>
    <property type="match status" value="1"/>
</dbReference>
<name>A0A368KDV5_9GAMM</name>
<feature type="compositionally biased region" description="Polar residues" evidence="2">
    <location>
        <begin position="1548"/>
        <end position="1565"/>
    </location>
</feature>
<keyword evidence="7" id="KW-1185">Reference proteome</keyword>
<reference evidence="6 7" key="1">
    <citation type="submission" date="2018-05" db="EMBL/GenBank/DDBJ databases">
        <title>Draft genome sequence of Rhodanobacter denitrificans Yn1 isolated from gold copper mine.</title>
        <authorList>
            <person name="Yang N."/>
            <person name="Mazhar H.S."/>
            <person name="Rensing C."/>
        </authorList>
    </citation>
    <scope>NUCLEOTIDE SEQUENCE [LARGE SCALE GENOMIC DNA]</scope>
    <source>
        <strain evidence="6 7">Yn1</strain>
    </source>
</reference>
<organism evidence="6 7">
    <name type="scientific">Rhodanobacter denitrificans</name>
    <dbReference type="NCBI Taxonomy" id="666685"/>
    <lineage>
        <taxon>Bacteria</taxon>
        <taxon>Pseudomonadati</taxon>
        <taxon>Pseudomonadota</taxon>
        <taxon>Gammaproteobacteria</taxon>
        <taxon>Lysobacterales</taxon>
        <taxon>Rhodanobacteraceae</taxon>
        <taxon>Rhodanobacter</taxon>
    </lineage>
</organism>
<dbReference type="InterPro" id="IPR056823">
    <property type="entry name" value="TEN-like_YD-shell"/>
</dbReference>
<dbReference type="InterPro" id="IPR031325">
    <property type="entry name" value="RHS_repeat"/>
</dbReference>
<sequence>MAKDVPHTQQSTSQGNQMDFVRRVMESTATSGGAMNFAGNVVGAARGIYKHTLPQPTELQREAQDFSIGSIALRNIVLRLSVWLLITLSVLSGSALAASGPTPSSPIYTCGSGICANASPPYGTICPSQGTISEYRSCSETYYNSTLRQYFGPLTYLYTTVYPPGSGGFQIWWSSPGNGNYTSGGGFKAPGQDVPAVERNLGFKGCSSCGGAMLGNPVNISTGNKFEDETDFEGFGSFPLTFHRYYNSASFGGDGTLGVQWTHTFSRSLVLQSSTEAKLFRDNGEIRYFNKCGSLWCATPDEVGSLLEFTAGNGAITGWQYTDENKIVEVYNSDGTLRSETNRDGLSLVLAYDATDRLSTVTDSFGRQLALTYNSTNQVAQLKAPDGGISTYAYDASGNLSSVTHPGNTTRTYFYNESGNVGTGAGPNLLTGIQDESGQRFATFQYDGQSRATISEHANGAGAIQLTYNADGSTTVLNASGDSKAYAFQTVQNVNHTATVNGSACADCGINSRYAYNSAGDLTSTVDFNGNTTHYSIDAAHLEESRIEASGTPMQRTINTAWNTALRVPLTRIVTDANSNVVSSISWVYNTVGQPLARCEIDPAQASSYACATTGTPPAGVRRWTYSYCTAVDTTQCPIVGLLLAVDGPRTEVADVTTYTYYLTDSTTVHHGDLQSVTDALGHTTSYLTYDGAGRVTSLQDANGVVTNLTYTPRGWLASRSVGGATTTLAYTAYGAVASITDPDGVTTHYTYDAAHRLTDITDAQGNVVHYTLDNAGNKTGEQIRTASGTVVHSLSRTFNALGQLTAVVDGLNHIVFNAGTSGSYDGNGNLVQSTDALGIQRVQGFDALNRLQSTIANYNGTDPATKNTQSVFAYDARDNLEGVGDPDGLNTTYDYDGLGNRTALHSPDTGTSSDTYDAAGNRLMHIDAKGIVSTSTYDANNRLISTGYADTTLNVSYAYDEANAVTGCSASRPIGRLTRVVEAGVTTVFCYDGRGNVIQKRQVTASQTDTTFYTYTAGDRLSSVSAPDQTAISYAYDSDGRVSSVQVVPAGTSTAPPTVVSNISYLPFGPISSYTLGNGQVVTRAYDANYRLTDLTSQALNLHFNRDAMGNIVALGNAPGANPATEAYSYDPLYRLTGITDNGAALESYTYSQTGDRRSKTASGLATGVYLYTSGTHQLASINGISRANDANGNTTGSVIGGNTYGFGYNGRNRLTVAQLNGATVGTYTYNAMGQRIGKVATFPQATTERYAYNEAGQLIGEYGTSSTTLSKGNGKHQGKHHQHAGTVVTNNRDYVWLGDIPLAVIDNTINGSVTTSVVNYVHVDGLGTPRAVTDGAGTMIWSWPYVGNPFGQQAPTSTTGYVLNLRYPGQYFDSERGLAYNVNRDYEAATGRYIQSDPIGLAGGLASYSYVDSSPLQDIDLLGLKKVILFGERDSVFLQRAHEYKDDPNACLVYSHGSPSFIYDTRGDTTKRMDDPQQIVNLLKTEGCTSNMPVIIYACRTGMGDNSIAEDISKTGAFPSVTAPTSYVWYNQDPTSTGPSLIFGKNANSTMDTDSPGTMRTFP</sequence>
<feature type="region of interest" description="Disordered" evidence="2">
    <location>
        <begin position="1542"/>
        <end position="1565"/>
    </location>
</feature>
<dbReference type="Gene3D" id="2.180.10.10">
    <property type="entry name" value="RHS repeat-associated core"/>
    <property type="match status" value="3"/>
</dbReference>
<dbReference type="PRINTS" id="PR00394">
    <property type="entry name" value="RHSPROTEIN"/>
</dbReference>
<dbReference type="InterPro" id="IPR022385">
    <property type="entry name" value="Rhs_assc_core"/>
</dbReference>
<dbReference type="InterPro" id="IPR006530">
    <property type="entry name" value="YD"/>
</dbReference>
<accession>A0A368KDV5</accession>
<dbReference type="InterPro" id="IPR045351">
    <property type="entry name" value="DUF6531"/>
</dbReference>
<keyword evidence="3" id="KW-0812">Transmembrane</keyword>
<evidence type="ECO:0000256" key="2">
    <source>
        <dbReference type="SAM" id="MobiDB-lite"/>
    </source>
</evidence>
<evidence type="ECO:0000313" key="7">
    <source>
        <dbReference type="Proteomes" id="UP000252387"/>
    </source>
</evidence>
<feature type="domain" description="DUF6531" evidence="4">
    <location>
        <begin position="215"/>
        <end position="288"/>
    </location>
</feature>